<dbReference type="InterPro" id="IPR000192">
    <property type="entry name" value="Aminotrans_V_dom"/>
</dbReference>
<feature type="domain" description="Aminotransferase class V" evidence="2">
    <location>
        <begin position="26"/>
        <end position="400"/>
    </location>
</feature>
<dbReference type="AlphaFoldDB" id="A0A1H3ZF26"/>
<dbReference type="InterPro" id="IPR015421">
    <property type="entry name" value="PyrdxlP-dep_Trfase_major"/>
</dbReference>
<keyword evidence="3" id="KW-0456">Lyase</keyword>
<dbReference type="RefSeq" id="WP_093251391.1">
    <property type="nucleotide sequence ID" value="NZ_FNQM01000003.1"/>
</dbReference>
<protein>
    <submittedName>
        <fullName evidence="3">Selenocysteine lyase/Cysteine desulfurase</fullName>
    </submittedName>
</protein>
<dbReference type="Gene3D" id="3.40.640.10">
    <property type="entry name" value="Type I PLP-dependent aspartate aminotransferase-like (Major domain)"/>
    <property type="match status" value="1"/>
</dbReference>
<dbReference type="InterPro" id="IPR015422">
    <property type="entry name" value="PyrdxlP-dep_Trfase_small"/>
</dbReference>
<evidence type="ECO:0000313" key="3">
    <source>
        <dbReference type="EMBL" id="SEA22369.1"/>
    </source>
</evidence>
<accession>A0A1H3ZF26</accession>
<name>A0A1H3ZF26_9RHOB</name>
<dbReference type="GO" id="GO:0016829">
    <property type="term" value="F:lyase activity"/>
    <property type="evidence" value="ECO:0007669"/>
    <property type="project" value="UniProtKB-KW"/>
</dbReference>
<dbReference type="PANTHER" id="PTHR43586">
    <property type="entry name" value="CYSTEINE DESULFURASE"/>
    <property type="match status" value="1"/>
</dbReference>
<dbReference type="Pfam" id="PF00266">
    <property type="entry name" value="Aminotran_5"/>
    <property type="match status" value="1"/>
</dbReference>
<keyword evidence="1" id="KW-0663">Pyridoxal phosphate</keyword>
<sequence length="408" mass="44281">MTQFDTAFARAQFPAFSDPALEGWGFFENAGGSYPCRQTIDRLTRFYTRTKVQPYAPYPLSMAAGAAMDESYERLAPMLGVDADELHFGPSTTQNACVLAQAFREMWAEGDEIIVTNQDHEANSGPWRRLAQRGIVVREWKVDPDTGSLDPAALDALLSERTRLVAFPHASNIVAEINPVAEIAAKAHAAGALVCVDGVSYCGHGLPNVAETGADIYLFSAYKTFGPHQGVMVVRRKLADRLPNQSHWFNAGEIRKKLVPAGPDHAQVAAMAGVADYIEALHTRHFAQGGAPDVTTARVHDLIRAREIALLAPLMDWLRCRNDIRVLGPTDPARRAPTVALVAGRPGEELAAALAGHRVMAGGGHFYARRLIEAMGVDEGHGALRLSFLHYTSEAEIARLVDALDAVL</sequence>
<dbReference type="OrthoDB" id="7592443at2"/>
<organism evidence="3 4">
    <name type="scientific">Rubrimonas cliftonensis</name>
    <dbReference type="NCBI Taxonomy" id="89524"/>
    <lineage>
        <taxon>Bacteria</taxon>
        <taxon>Pseudomonadati</taxon>
        <taxon>Pseudomonadota</taxon>
        <taxon>Alphaproteobacteria</taxon>
        <taxon>Rhodobacterales</taxon>
        <taxon>Paracoccaceae</taxon>
        <taxon>Rubrimonas</taxon>
    </lineage>
</organism>
<dbReference type="EMBL" id="FNQM01000003">
    <property type="protein sequence ID" value="SEA22369.1"/>
    <property type="molecule type" value="Genomic_DNA"/>
</dbReference>
<dbReference type="STRING" id="89524.SAMN05444370_103517"/>
<reference evidence="3 4" key="1">
    <citation type="submission" date="2016-10" db="EMBL/GenBank/DDBJ databases">
        <authorList>
            <person name="de Groot N.N."/>
        </authorList>
    </citation>
    <scope>NUCLEOTIDE SEQUENCE [LARGE SCALE GENOMIC DNA]</scope>
    <source>
        <strain evidence="3 4">DSM 15345</strain>
    </source>
</reference>
<dbReference type="PANTHER" id="PTHR43586:SF21">
    <property type="entry name" value="PYRIDOXAL PHOSPHATE (PLP)-DEPENDENT ASPARTATE AMINOTRANSFERASE SUPERFAMILY"/>
    <property type="match status" value="1"/>
</dbReference>
<keyword evidence="4" id="KW-1185">Reference proteome</keyword>
<dbReference type="InterPro" id="IPR015424">
    <property type="entry name" value="PyrdxlP-dep_Trfase"/>
</dbReference>
<proteinExistence type="predicted"/>
<evidence type="ECO:0000256" key="1">
    <source>
        <dbReference type="ARBA" id="ARBA00022898"/>
    </source>
</evidence>
<evidence type="ECO:0000259" key="2">
    <source>
        <dbReference type="Pfam" id="PF00266"/>
    </source>
</evidence>
<dbReference type="Gene3D" id="3.90.1150.10">
    <property type="entry name" value="Aspartate Aminotransferase, domain 1"/>
    <property type="match status" value="1"/>
</dbReference>
<dbReference type="Proteomes" id="UP000198703">
    <property type="component" value="Unassembled WGS sequence"/>
</dbReference>
<gene>
    <name evidence="3" type="ORF">SAMN05444370_103517</name>
</gene>
<dbReference type="SUPFAM" id="SSF53383">
    <property type="entry name" value="PLP-dependent transferases"/>
    <property type="match status" value="1"/>
</dbReference>
<evidence type="ECO:0000313" key="4">
    <source>
        <dbReference type="Proteomes" id="UP000198703"/>
    </source>
</evidence>